<organism evidence="1 2">
    <name type="scientific">Ancylostoma ceylanicum</name>
    <dbReference type="NCBI Taxonomy" id="53326"/>
    <lineage>
        <taxon>Eukaryota</taxon>
        <taxon>Metazoa</taxon>
        <taxon>Ecdysozoa</taxon>
        <taxon>Nematoda</taxon>
        <taxon>Chromadorea</taxon>
        <taxon>Rhabditida</taxon>
        <taxon>Rhabditina</taxon>
        <taxon>Rhabditomorpha</taxon>
        <taxon>Strongyloidea</taxon>
        <taxon>Ancylostomatidae</taxon>
        <taxon>Ancylostomatinae</taxon>
        <taxon>Ancylostoma</taxon>
    </lineage>
</organism>
<dbReference type="Proteomes" id="UP000024635">
    <property type="component" value="Unassembled WGS sequence"/>
</dbReference>
<protein>
    <submittedName>
        <fullName evidence="1">Uncharacterized protein</fullName>
    </submittedName>
</protein>
<name>A0A016US24_9BILA</name>
<evidence type="ECO:0000313" key="2">
    <source>
        <dbReference type="Proteomes" id="UP000024635"/>
    </source>
</evidence>
<dbReference type="AlphaFoldDB" id="A0A016US24"/>
<keyword evidence="2" id="KW-1185">Reference proteome</keyword>
<dbReference type="EMBL" id="JARK01001366">
    <property type="protein sequence ID" value="EYC17597.1"/>
    <property type="molecule type" value="Genomic_DNA"/>
</dbReference>
<sequence length="79" mass="9178">MTRERYISTTSKEADLTINLDWKHAFFRKFSQVYSDLISLLISNYLFMKPIVETSANKGVPITTCTAERMLKVCVIRNQ</sequence>
<accession>A0A016US24</accession>
<reference evidence="2" key="1">
    <citation type="journal article" date="2015" name="Nat. Genet.">
        <title>The genome and transcriptome of the zoonotic hookworm Ancylostoma ceylanicum identify infection-specific gene families.</title>
        <authorList>
            <person name="Schwarz E.M."/>
            <person name="Hu Y."/>
            <person name="Antoshechkin I."/>
            <person name="Miller M.M."/>
            <person name="Sternberg P.W."/>
            <person name="Aroian R.V."/>
        </authorList>
    </citation>
    <scope>NUCLEOTIDE SEQUENCE</scope>
    <source>
        <strain evidence="2">HY135</strain>
    </source>
</reference>
<comment type="caution">
    <text evidence="1">The sequence shown here is derived from an EMBL/GenBank/DDBJ whole genome shotgun (WGS) entry which is preliminary data.</text>
</comment>
<evidence type="ECO:0000313" key="1">
    <source>
        <dbReference type="EMBL" id="EYC17597.1"/>
    </source>
</evidence>
<proteinExistence type="predicted"/>
<gene>
    <name evidence="1" type="primary">Acey_s0030.g2163</name>
    <name evidence="1" type="ORF">Y032_0030g2163</name>
</gene>